<dbReference type="AlphaFoldDB" id="A0AAV7PHH8"/>
<feature type="region of interest" description="Disordered" evidence="1">
    <location>
        <begin position="70"/>
        <end position="122"/>
    </location>
</feature>
<gene>
    <name evidence="2" type="ORF">NDU88_006047</name>
</gene>
<dbReference type="Proteomes" id="UP001066276">
    <property type="component" value="Chromosome 7"/>
</dbReference>
<name>A0AAV7PHH8_PLEWA</name>
<proteinExistence type="predicted"/>
<comment type="caution">
    <text evidence="2">The sequence shown here is derived from an EMBL/GenBank/DDBJ whole genome shotgun (WGS) entry which is preliminary data.</text>
</comment>
<evidence type="ECO:0000256" key="1">
    <source>
        <dbReference type="SAM" id="MobiDB-lite"/>
    </source>
</evidence>
<dbReference type="EMBL" id="JANPWB010000011">
    <property type="protein sequence ID" value="KAJ1127651.1"/>
    <property type="molecule type" value="Genomic_DNA"/>
</dbReference>
<protein>
    <submittedName>
        <fullName evidence="2">Uncharacterized protein</fullName>
    </submittedName>
</protein>
<organism evidence="2 3">
    <name type="scientific">Pleurodeles waltl</name>
    <name type="common">Iberian ribbed newt</name>
    <dbReference type="NCBI Taxonomy" id="8319"/>
    <lineage>
        <taxon>Eukaryota</taxon>
        <taxon>Metazoa</taxon>
        <taxon>Chordata</taxon>
        <taxon>Craniata</taxon>
        <taxon>Vertebrata</taxon>
        <taxon>Euteleostomi</taxon>
        <taxon>Amphibia</taxon>
        <taxon>Batrachia</taxon>
        <taxon>Caudata</taxon>
        <taxon>Salamandroidea</taxon>
        <taxon>Salamandridae</taxon>
        <taxon>Pleurodelinae</taxon>
        <taxon>Pleurodeles</taxon>
    </lineage>
</organism>
<accession>A0AAV7PHH8</accession>
<keyword evidence="3" id="KW-1185">Reference proteome</keyword>
<evidence type="ECO:0000313" key="2">
    <source>
        <dbReference type="EMBL" id="KAJ1127651.1"/>
    </source>
</evidence>
<feature type="compositionally biased region" description="Polar residues" evidence="1">
    <location>
        <begin position="84"/>
        <end position="94"/>
    </location>
</feature>
<sequence length="122" mass="12690">MWEKTTQGRASAVLALGDLVEVPGVLGWQKEPGQIRAWQCLAPEAARGAGSDLPTEAALWTSFCRSGWGRGSGDAGRVEGGRQMRNTGKSSTGKANDLLAPGDFAEVPGGLGWQKGPAPTRA</sequence>
<reference evidence="2" key="1">
    <citation type="journal article" date="2022" name="bioRxiv">
        <title>Sequencing and chromosome-scale assembly of the giantPleurodeles waltlgenome.</title>
        <authorList>
            <person name="Brown T."/>
            <person name="Elewa A."/>
            <person name="Iarovenko S."/>
            <person name="Subramanian E."/>
            <person name="Araus A.J."/>
            <person name="Petzold A."/>
            <person name="Susuki M."/>
            <person name="Suzuki K.-i.T."/>
            <person name="Hayashi T."/>
            <person name="Toyoda A."/>
            <person name="Oliveira C."/>
            <person name="Osipova E."/>
            <person name="Leigh N.D."/>
            <person name="Simon A."/>
            <person name="Yun M.H."/>
        </authorList>
    </citation>
    <scope>NUCLEOTIDE SEQUENCE</scope>
    <source>
        <strain evidence="2">20211129_DDA</strain>
        <tissue evidence="2">Liver</tissue>
    </source>
</reference>
<evidence type="ECO:0000313" key="3">
    <source>
        <dbReference type="Proteomes" id="UP001066276"/>
    </source>
</evidence>